<comment type="catalytic activity">
    <reaction evidence="1">
        <text>Thiol-dependent hydrolysis of ester, thioester, amide, peptide and isopeptide bonds formed by the C-terminal Gly of ubiquitin (a 76-residue protein attached to proteins as an intracellular targeting signal).</text>
        <dbReference type="EC" id="3.4.19.12"/>
    </reaction>
</comment>
<feature type="compositionally biased region" description="Acidic residues" evidence="10">
    <location>
        <begin position="534"/>
        <end position="553"/>
    </location>
</feature>
<dbReference type="GO" id="GO:0016579">
    <property type="term" value="P:protein deubiquitination"/>
    <property type="evidence" value="ECO:0007669"/>
    <property type="project" value="TreeGrafter"/>
</dbReference>
<feature type="compositionally biased region" description="Low complexity" evidence="10">
    <location>
        <begin position="503"/>
        <end position="517"/>
    </location>
</feature>
<dbReference type="EC" id="3.4.19.12" evidence="4"/>
<evidence type="ECO:0000256" key="2">
    <source>
        <dbReference type="ARBA" id="ARBA00004123"/>
    </source>
</evidence>
<dbReference type="InterPro" id="IPR050164">
    <property type="entry name" value="Peptidase_C19"/>
</dbReference>
<evidence type="ECO:0000256" key="1">
    <source>
        <dbReference type="ARBA" id="ARBA00000707"/>
    </source>
</evidence>
<feature type="compositionally biased region" description="Basic and acidic residues" evidence="10">
    <location>
        <begin position="409"/>
        <end position="424"/>
    </location>
</feature>
<dbReference type="InterPro" id="IPR001683">
    <property type="entry name" value="PX_dom"/>
</dbReference>
<feature type="domain" description="USP" evidence="12">
    <location>
        <begin position="691"/>
        <end position="1123"/>
    </location>
</feature>
<organism evidence="13 14">
    <name type="scientific">Ectocarpus siliculosus</name>
    <name type="common">Brown alga</name>
    <name type="synonym">Conferva siliculosa</name>
    <dbReference type="NCBI Taxonomy" id="2880"/>
    <lineage>
        <taxon>Eukaryota</taxon>
        <taxon>Sar</taxon>
        <taxon>Stramenopiles</taxon>
        <taxon>Ochrophyta</taxon>
        <taxon>PX clade</taxon>
        <taxon>Phaeophyceae</taxon>
        <taxon>Ectocarpales</taxon>
        <taxon>Ectocarpaceae</taxon>
        <taxon>Ectocarpus</taxon>
    </lineage>
</organism>
<evidence type="ECO:0000256" key="8">
    <source>
        <dbReference type="ARBA" id="ARBA00022807"/>
    </source>
</evidence>
<dbReference type="PROSITE" id="PS50195">
    <property type="entry name" value="PX"/>
    <property type="match status" value="1"/>
</dbReference>
<dbReference type="Gene3D" id="3.30.1520.10">
    <property type="entry name" value="Phox-like domain"/>
    <property type="match status" value="1"/>
</dbReference>
<proteinExistence type="inferred from homology"/>
<evidence type="ECO:0000256" key="4">
    <source>
        <dbReference type="ARBA" id="ARBA00012759"/>
    </source>
</evidence>
<keyword evidence="6" id="KW-0833">Ubl conjugation pathway</keyword>
<dbReference type="CDD" id="cd06093">
    <property type="entry name" value="PX_domain"/>
    <property type="match status" value="1"/>
</dbReference>
<feature type="region of interest" description="Disordered" evidence="10">
    <location>
        <begin position="825"/>
        <end position="895"/>
    </location>
</feature>
<feature type="compositionally biased region" description="Low complexity" evidence="10">
    <location>
        <begin position="315"/>
        <end position="331"/>
    </location>
</feature>
<dbReference type="OrthoDB" id="6287070at2759"/>
<feature type="compositionally biased region" description="Acidic residues" evidence="10">
    <location>
        <begin position="388"/>
        <end position="408"/>
    </location>
</feature>
<keyword evidence="5" id="KW-0645">Protease</keyword>
<reference evidence="13 14" key="1">
    <citation type="journal article" date="2010" name="Nature">
        <title>The Ectocarpus genome and the independent evolution of multicellularity in brown algae.</title>
        <authorList>
            <person name="Cock J.M."/>
            <person name="Sterck L."/>
            <person name="Rouze P."/>
            <person name="Scornet D."/>
            <person name="Allen A.E."/>
            <person name="Amoutzias G."/>
            <person name="Anthouard V."/>
            <person name="Artiguenave F."/>
            <person name="Aury J.M."/>
            <person name="Badger J.H."/>
            <person name="Beszteri B."/>
            <person name="Billiau K."/>
            <person name="Bonnet E."/>
            <person name="Bothwell J.H."/>
            <person name="Bowler C."/>
            <person name="Boyen C."/>
            <person name="Brownlee C."/>
            <person name="Carrano C.J."/>
            <person name="Charrier B."/>
            <person name="Cho G.Y."/>
            <person name="Coelho S.M."/>
            <person name="Collen J."/>
            <person name="Corre E."/>
            <person name="Da Silva C."/>
            <person name="Delage L."/>
            <person name="Delaroque N."/>
            <person name="Dittami S.M."/>
            <person name="Doulbeau S."/>
            <person name="Elias M."/>
            <person name="Farnham G."/>
            <person name="Gachon C.M."/>
            <person name="Gschloessl B."/>
            <person name="Heesch S."/>
            <person name="Jabbari K."/>
            <person name="Jubin C."/>
            <person name="Kawai H."/>
            <person name="Kimura K."/>
            <person name="Kloareg B."/>
            <person name="Kupper F.C."/>
            <person name="Lang D."/>
            <person name="Le Bail A."/>
            <person name="Leblanc C."/>
            <person name="Lerouge P."/>
            <person name="Lohr M."/>
            <person name="Lopez P.J."/>
            <person name="Martens C."/>
            <person name="Maumus F."/>
            <person name="Michel G."/>
            <person name="Miranda-Saavedra D."/>
            <person name="Morales J."/>
            <person name="Moreau H."/>
            <person name="Motomura T."/>
            <person name="Nagasato C."/>
            <person name="Napoli C.A."/>
            <person name="Nelson D.R."/>
            <person name="Nyvall-Collen P."/>
            <person name="Peters A.F."/>
            <person name="Pommier C."/>
            <person name="Potin P."/>
            <person name="Poulain J."/>
            <person name="Quesneville H."/>
            <person name="Read B."/>
            <person name="Rensing S.A."/>
            <person name="Ritter A."/>
            <person name="Rousvoal S."/>
            <person name="Samanta M."/>
            <person name="Samson G."/>
            <person name="Schroeder D.C."/>
            <person name="Segurens B."/>
            <person name="Strittmatter M."/>
            <person name="Tonon T."/>
            <person name="Tregear J.W."/>
            <person name="Valentin K."/>
            <person name="von Dassow P."/>
            <person name="Yamagishi T."/>
            <person name="Van de Peer Y."/>
            <person name="Wincker P."/>
        </authorList>
    </citation>
    <scope>NUCLEOTIDE SEQUENCE [LARGE SCALE GENOMIC DNA]</scope>
    <source>
        <strain evidence="14">Ec32 / CCAP1310/4</strain>
    </source>
</reference>
<feature type="compositionally biased region" description="Low complexity" evidence="10">
    <location>
        <begin position="853"/>
        <end position="876"/>
    </location>
</feature>
<dbReference type="STRING" id="2880.D7FS31"/>
<accession>D7FS31</accession>
<gene>
    <name evidence="13" type="ORF">Esi_0227_0011</name>
</gene>
<feature type="domain" description="PX" evidence="11">
    <location>
        <begin position="9"/>
        <end position="193"/>
    </location>
</feature>
<feature type="region of interest" description="Disordered" evidence="10">
    <location>
        <begin position="294"/>
        <end position="576"/>
    </location>
</feature>
<evidence type="ECO:0000259" key="11">
    <source>
        <dbReference type="PROSITE" id="PS50195"/>
    </source>
</evidence>
<evidence type="ECO:0000256" key="7">
    <source>
        <dbReference type="ARBA" id="ARBA00022801"/>
    </source>
</evidence>
<feature type="compositionally biased region" description="Low complexity" evidence="10">
    <location>
        <begin position="450"/>
        <end position="467"/>
    </location>
</feature>
<keyword evidence="7" id="KW-0378">Hydrolase</keyword>
<evidence type="ECO:0000256" key="5">
    <source>
        <dbReference type="ARBA" id="ARBA00022670"/>
    </source>
</evidence>
<sequence>MPSTTTEGGMPVVTVKVSSFLKHPAAGHTLYECRVELPHTRQVWVVHRRYREFVALRQHLKTACQHYRQKKPAPSSRGGKPHPANKPPERGTASLGVGGGVSAAAAGGDGGGSSGGGSSACSRPPGSAELIESIETILFVCKFPSRIPLGRSFSLKQERRKALHSFLEALVYLRPLPNKVASFLGLLENNRLAQDQNGDYVRVMHTETVLPIPPSPAFHAAAHARREKMVADVAPRGGEDDDAAVAGDDGPCGTTPGLRSSKAAATKTLAMGVASAEGRAEEGSDVPAAAAEVATGCSSGSGGGGSENDGRRKASLPLSSPAAAGTAGASGQPLSDHVDSSSPRQHQPPRFRQQEQRSVGSRAWEGVRTVEMESGGGEGQDRWSGTEDPTDSESGSDSETDDDSDDDDGRGTRTAEDTTHVRGDDDTEPRSSPGAGRQQRQGADGGVAHGGADPAAVAEAVATTGLGDENRGGGGSGGEPGVIPDPPLPAVPSPKARSPTALVSPPSTAVPTSPYAPVAKLRGGGADGGGGGEVDCDADGEDETMTCQDEDVDGGGSGDGGGGVGEAEVKGEEDEEREERLIQWEFLNGFLHEVVAKVVGRQGLGGTGSAGGGERGGGGEGGVLSSPLSDEERDVRVAELMSFGVDLPYEMLLTLLRYKDWGPEAATALYQSLVAAGKGLLEKVNPGAPVRGMQNGGNTCYIDSLLFAMFATLDAFDWLLFKPLPSTDPPEVKLLQKHLRFLVNQLREGATIPREHSNLIRTHLRRCGWQGGASTQEDVTELFTFLVCLLRCPALPLSEALFHGGNVDAGDSRISTERALFLALPEAEKETEDRKRPKSLSPTRDANAAPPLSTNSNADPAASSSPATQQQQGEQQATARSPSVPRRGKGKDSGGVGAAVTLEQILMHNFHDNRVEGLRRSVSGEKGSQRYEQPVAPTPAAGAFSRASGTGAAVPEATKSRRRVIVPHRLDVSNFMAPSAGAKGRADKSEPGRFVLVLRSAVCHLGGESVSKGHYVAYTADRVASGDGGGNKKGEAGVAHAAKAGEWASKSTTGWASGGGKSSIGADDGESSQDSVAWLRLDDLHEGPGGRGYVERLDTVHEANRLFSEDLGLHSYMLFYELVPLNLDDAGKAQMKEKLALMETQSDYELALQLDLMERARTDDGGWSQGGGGGRGAVVITPICPVS</sequence>
<feature type="compositionally biased region" description="Low complexity" evidence="10">
    <location>
        <begin position="244"/>
        <end position="253"/>
    </location>
</feature>
<dbReference type="eggNOG" id="ENOG502RZJR">
    <property type="taxonomic scope" value="Eukaryota"/>
</dbReference>
<evidence type="ECO:0000256" key="10">
    <source>
        <dbReference type="SAM" id="MobiDB-lite"/>
    </source>
</evidence>
<dbReference type="InParanoid" id="D7FS31"/>
<evidence type="ECO:0000313" key="14">
    <source>
        <dbReference type="Proteomes" id="UP000002630"/>
    </source>
</evidence>
<dbReference type="PROSITE" id="PS50235">
    <property type="entry name" value="USP_3"/>
    <property type="match status" value="1"/>
</dbReference>
<evidence type="ECO:0000256" key="6">
    <source>
        <dbReference type="ARBA" id="ARBA00022786"/>
    </source>
</evidence>
<dbReference type="GO" id="GO:0005634">
    <property type="term" value="C:nucleus"/>
    <property type="evidence" value="ECO:0007669"/>
    <property type="project" value="UniProtKB-SubCell"/>
</dbReference>
<dbReference type="PANTHER" id="PTHR24006:SF722">
    <property type="entry name" value="UBIQUITIN CARBOXYL-TERMINAL HYDROLASE 48"/>
    <property type="match status" value="1"/>
</dbReference>
<evidence type="ECO:0000256" key="3">
    <source>
        <dbReference type="ARBA" id="ARBA00009085"/>
    </source>
</evidence>
<feature type="compositionally biased region" description="Low complexity" evidence="10">
    <location>
        <begin position="340"/>
        <end position="351"/>
    </location>
</feature>
<dbReference type="GO" id="GO:0005829">
    <property type="term" value="C:cytosol"/>
    <property type="evidence" value="ECO:0007669"/>
    <property type="project" value="TreeGrafter"/>
</dbReference>
<dbReference type="SMART" id="SM00312">
    <property type="entry name" value="PX"/>
    <property type="match status" value="1"/>
</dbReference>
<dbReference type="Proteomes" id="UP000002630">
    <property type="component" value="Unassembled WGS sequence"/>
</dbReference>
<dbReference type="Gene3D" id="3.90.70.10">
    <property type="entry name" value="Cysteine proteinases"/>
    <property type="match status" value="2"/>
</dbReference>
<dbReference type="InterPro" id="IPR038765">
    <property type="entry name" value="Papain-like_cys_pep_sf"/>
</dbReference>
<name>D7FS31_ECTSI</name>
<dbReference type="GO" id="GO:0006508">
    <property type="term" value="P:proteolysis"/>
    <property type="evidence" value="ECO:0007669"/>
    <property type="project" value="UniProtKB-KW"/>
</dbReference>
<feature type="region of interest" description="Disordered" evidence="10">
    <location>
        <begin position="606"/>
        <end position="629"/>
    </location>
</feature>
<feature type="region of interest" description="Disordered" evidence="10">
    <location>
        <begin position="922"/>
        <end position="956"/>
    </location>
</feature>
<dbReference type="InterPro" id="IPR036871">
    <property type="entry name" value="PX_dom_sf"/>
</dbReference>
<dbReference type="InterPro" id="IPR018200">
    <property type="entry name" value="USP_CS"/>
</dbReference>
<dbReference type="SUPFAM" id="SSF54001">
    <property type="entry name" value="Cysteine proteinases"/>
    <property type="match status" value="2"/>
</dbReference>
<keyword evidence="14" id="KW-1185">Reference proteome</keyword>
<dbReference type="GO" id="GO:0035091">
    <property type="term" value="F:phosphatidylinositol binding"/>
    <property type="evidence" value="ECO:0007669"/>
    <property type="project" value="InterPro"/>
</dbReference>
<feature type="region of interest" description="Disordered" evidence="10">
    <location>
        <begin position="230"/>
        <end position="263"/>
    </location>
</feature>
<feature type="compositionally biased region" description="Pro residues" evidence="10">
    <location>
        <begin position="483"/>
        <end position="492"/>
    </location>
</feature>
<feature type="compositionally biased region" description="Gly residues" evidence="10">
    <location>
        <begin position="554"/>
        <end position="565"/>
    </location>
</feature>
<protein>
    <recommendedName>
        <fullName evidence="4">ubiquitinyl hydrolase 1</fullName>
        <ecNumber evidence="4">3.4.19.12</ecNumber>
    </recommendedName>
</protein>
<dbReference type="GO" id="GO:0004843">
    <property type="term" value="F:cysteine-type deubiquitinase activity"/>
    <property type="evidence" value="ECO:0007669"/>
    <property type="project" value="UniProtKB-EC"/>
</dbReference>
<evidence type="ECO:0000313" key="13">
    <source>
        <dbReference type="EMBL" id="CBJ30972.1"/>
    </source>
</evidence>
<keyword evidence="9" id="KW-0539">Nucleus</keyword>
<feature type="region of interest" description="Disordered" evidence="10">
    <location>
        <begin position="1050"/>
        <end position="1069"/>
    </location>
</feature>
<dbReference type="PROSITE" id="PS00972">
    <property type="entry name" value="USP_1"/>
    <property type="match status" value="1"/>
</dbReference>
<dbReference type="PANTHER" id="PTHR24006">
    <property type="entry name" value="UBIQUITIN CARBOXYL-TERMINAL HYDROLASE"/>
    <property type="match status" value="1"/>
</dbReference>
<dbReference type="EMBL" id="FN649760">
    <property type="protein sequence ID" value="CBJ30972.1"/>
    <property type="molecule type" value="Genomic_DNA"/>
</dbReference>
<feature type="compositionally biased region" description="Gly residues" evidence="10">
    <location>
        <begin position="522"/>
        <end position="533"/>
    </location>
</feature>
<evidence type="ECO:0000256" key="9">
    <source>
        <dbReference type="ARBA" id="ARBA00023242"/>
    </source>
</evidence>
<keyword evidence="8" id="KW-0788">Thiol protease</keyword>
<dbReference type="InterPro" id="IPR028889">
    <property type="entry name" value="USP"/>
</dbReference>
<feature type="compositionally biased region" description="Basic and acidic residues" evidence="10">
    <location>
        <begin position="826"/>
        <end position="835"/>
    </location>
</feature>
<comment type="similarity">
    <text evidence="3">Belongs to the peptidase C19 family.</text>
</comment>
<feature type="compositionally biased region" description="Gly residues" evidence="10">
    <location>
        <begin position="96"/>
        <end position="118"/>
    </location>
</feature>
<feature type="compositionally biased region" description="Gly residues" evidence="10">
    <location>
        <begin position="606"/>
        <end position="622"/>
    </location>
</feature>
<feature type="region of interest" description="Disordered" evidence="10">
    <location>
        <begin position="64"/>
        <end position="125"/>
    </location>
</feature>
<comment type="subcellular location">
    <subcellularLocation>
        <location evidence="2">Nucleus</location>
    </subcellularLocation>
</comment>
<dbReference type="AlphaFoldDB" id="D7FS31"/>
<dbReference type="SUPFAM" id="SSF64268">
    <property type="entry name" value="PX domain"/>
    <property type="match status" value="1"/>
</dbReference>
<evidence type="ECO:0000259" key="12">
    <source>
        <dbReference type="PROSITE" id="PS50235"/>
    </source>
</evidence>